<evidence type="ECO:0000259" key="1">
    <source>
        <dbReference type="Pfam" id="PF00535"/>
    </source>
</evidence>
<accession>A0A413JYT5</accession>
<dbReference type="SUPFAM" id="SSF53448">
    <property type="entry name" value="Nucleotide-diphospho-sugar transferases"/>
    <property type="match status" value="1"/>
</dbReference>
<comment type="caution">
    <text evidence="2">The sequence shown here is derived from an EMBL/GenBank/DDBJ whole genome shotgun (WGS) entry which is preliminary data.</text>
</comment>
<gene>
    <name evidence="2" type="ORF">DXA27_12080</name>
</gene>
<sequence length="312" mass="37164">MLSNALCNPNRPLVSIIINFYNGEQYLANAIESVLAQTYENLELLLYDNLSTDSSALIVQKFEDQRIRYILADEHTSLGEARNRALKVAKGEFISFLDCDDWIEINKVKVSLTYFAQAEVGLVYTNGYTFYEKKNHYRKFFKKEQKEGMIFEDLLASYRIAIPSVMFRRAVIERLSSWFDTRFSMIEEFDLFIRIAQISAVRYDHHCLCYWRAHETSMTWSKRSCFEVEMRQFLEQLLKENPALKNHYAVKRYQAKIAFHHFMNTWNKPFNPNRRILADFLLVDKRLILVYLVSFLGKNWFYKILKFLNIYV</sequence>
<name>A0A413JYT5_BACFG</name>
<dbReference type="InterPro" id="IPR029044">
    <property type="entry name" value="Nucleotide-diphossugar_trans"/>
</dbReference>
<dbReference type="Gene3D" id="3.90.550.10">
    <property type="entry name" value="Spore Coat Polysaccharide Biosynthesis Protein SpsA, Chain A"/>
    <property type="match status" value="1"/>
</dbReference>
<dbReference type="Proteomes" id="UP000284614">
    <property type="component" value="Unassembled WGS sequence"/>
</dbReference>
<dbReference type="AlphaFoldDB" id="A0A413JYT5"/>
<dbReference type="EMBL" id="QSDG01000009">
    <property type="protein sequence ID" value="RGY68586.1"/>
    <property type="molecule type" value="Genomic_DNA"/>
</dbReference>
<dbReference type="PANTHER" id="PTHR22916:SF3">
    <property type="entry name" value="UDP-GLCNAC:BETAGAL BETA-1,3-N-ACETYLGLUCOSAMINYLTRANSFERASE-LIKE PROTEIN 1"/>
    <property type="match status" value="1"/>
</dbReference>
<organism evidence="2 3">
    <name type="scientific">Bacteroides fragilis</name>
    <dbReference type="NCBI Taxonomy" id="817"/>
    <lineage>
        <taxon>Bacteria</taxon>
        <taxon>Pseudomonadati</taxon>
        <taxon>Bacteroidota</taxon>
        <taxon>Bacteroidia</taxon>
        <taxon>Bacteroidales</taxon>
        <taxon>Bacteroidaceae</taxon>
        <taxon>Bacteroides</taxon>
    </lineage>
</organism>
<proteinExistence type="predicted"/>
<feature type="domain" description="Glycosyltransferase 2-like" evidence="1">
    <location>
        <begin position="15"/>
        <end position="172"/>
    </location>
</feature>
<dbReference type="Pfam" id="PF00535">
    <property type="entry name" value="Glycos_transf_2"/>
    <property type="match status" value="1"/>
</dbReference>
<protein>
    <submittedName>
        <fullName evidence="2">Glycosyltransferase</fullName>
    </submittedName>
</protein>
<evidence type="ECO:0000313" key="2">
    <source>
        <dbReference type="EMBL" id="RGY68586.1"/>
    </source>
</evidence>
<dbReference type="RefSeq" id="WP_005819678.1">
    <property type="nucleotide sequence ID" value="NZ_JAGJHH010000002.1"/>
</dbReference>
<dbReference type="InterPro" id="IPR001173">
    <property type="entry name" value="Glyco_trans_2-like"/>
</dbReference>
<dbReference type="GO" id="GO:0016758">
    <property type="term" value="F:hexosyltransferase activity"/>
    <property type="evidence" value="ECO:0007669"/>
    <property type="project" value="UniProtKB-ARBA"/>
</dbReference>
<evidence type="ECO:0000313" key="3">
    <source>
        <dbReference type="Proteomes" id="UP000284614"/>
    </source>
</evidence>
<keyword evidence="2" id="KW-0808">Transferase</keyword>
<reference evidence="2 3" key="1">
    <citation type="submission" date="2018-08" db="EMBL/GenBank/DDBJ databases">
        <title>A genome reference for cultivated species of the human gut microbiota.</title>
        <authorList>
            <person name="Zou Y."/>
            <person name="Xue W."/>
            <person name="Luo G."/>
        </authorList>
    </citation>
    <scope>NUCLEOTIDE SEQUENCE [LARGE SCALE GENOMIC DNA]</scope>
    <source>
        <strain evidence="2 3">OF01-1</strain>
    </source>
</reference>
<dbReference type="PANTHER" id="PTHR22916">
    <property type="entry name" value="GLYCOSYLTRANSFERASE"/>
    <property type="match status" value="1"/>
</dbReference>